<keyword evidence="2" id="KW-0012">Acyltransferase</keyword>
<dbReference type="InterPro" id="IPR000182">
    <property type="entry name" value="GNAT_dom"/>
</dbReference>
<feature type="domain" description="N-acetyltransferase" evidence="3">
    <location>
        <begin position="15"/>
        <end position="161"/>
    </location>
</feature>
<name>A0A0R1LUY5_9LACO</name>
<dbReference type="Pfam" id="PF13673">
    <property type="entry name" value="Acetyltransf_10"/>
    <property type="match status" value="1"/>
</dbReference>
<dbReference type="InterPro" id="IPR016181">
    <property type="entry name" value="Acyl_CoA_acyltransferase"/>
</dbReference>
<dbReference type="EMBL" id="AZDV01000001">
    <property type="protein sequence ID" value="KRK96737.1"/>
    <property type="molecule type" value="Genomic_DNA"/>
</dbReference>
<keyword evidence="5" id="KW-1185">Reference proteome</keyword>
<keyword evidence="1 4" id="KW-0808">Transferase</keyword>
<dbReference type="AlphaFoldDB" id="A0A0R1LUY5"/>
<sequence>MGGHFLTEGGTQYNMTIHEIQERPQLLIDQLVALWEGSVRATHLFLSTDEVTQIKAYVPQALRQVPKLVVLTDNDGEPVAFMGLTQHHLDMLFIAADQRGHGLGKQLLTYGIQQCGVDRLTVNEQNPGALGFYQHMGFQVTERSATDEQGQPYPVLTMRLG</sequence>
<dbReference type="PATRIC" id="fig|1423715.3.peg.1708"/>
<protein>
    <submittedName>
        <fullName evidence="4">Acetyltransferase</fullName>
    </submittedName>
</protein>
<dbReference type="PANTHER" id="PTHR43800">
    <property type="entry name" value="PEPTIDYL-LYSINE N-ACETYLTRANSFERASE YJAB"/>
    <property type="match status" value="1"/>
</dbReference>
<dbReference type="PANTHER" id="PTHR43800:SF1">
    <property type="entry name" value="PEPTIDYL-LYSINE N-ACETYLTRANSFERASE YJAB"/>
    <property type="match status" value="1"/>
</dbReference>
<evidence type="ECO:0000259" key="3">
    <source>
        <dbReference type="PROSITE" id="PS51186"/>
    </source>
</evidence>
<dbReference type="CDD" id="cd04301">
    <property type="entry name" value="NAT_SF"/>
    <property type="match status" value="1"/>
</dbReference>
<evidence type="ECO:0000313" key="5">
    <source>
        <dbReference type="Proteomes" id="UP000051955"/>
    </source>
</evidence>
<proteinExistence type="predicted"/>
<dbReference type="Gene3D" id="3.40.630.30">
    <property type="match status" value="1"/>
</dbReference>
<comment type="caution">
    <text evidence="4">The sequence shown here is derived from an EMBL/GenBank/DDBJ whole genome shotgun (WGS) entry which is preliminary data.</text>
</comment>
<dbReference type="GO" id="GO:0016747">
    <property type="term" value="F:acyltransferase activity, transferring groups other than amino-acyl groups"/>
    <property type="evidence" value="ECO:0007669"/>
    <property type="project" value="InterPro"/>
</dbReference>
<dbReference type="SUPFAM" id="SSF55729">
    <property type="entry name" value="Acyl-CoA N-acyltransferases (Nat)"/>
    <property type="match status" value="1"/>
</dbReference>
<evidence type="ECO:0000256" key="1">
    <source>
        <dbReference type="ARBA" id="ARBA00022679"/>
    </source>
</evidence>
<evidence type="ECO:0000256" key="2">
    <source>
        <dbReference type="ARBA" id="ARBA00023315"/>
    </source>
</evidence>
<dbReference type="Proteomes" id="UP000051955">
    <property type="component" value="Unassembled WGS sequence"/>
</dbReference>
<organism evidence="4 5">
    <name type="scientific">Levilactobacillus acidifarinae DSM 19394 = JCM 15949</name>
    <dbReference type="NCBI Taxonomy" id="1423715"/>
    <lineage>
        <taxon>Bacteria</taxon>
        <taxon>Bacillati</taxon>
        <taxon>Bacillota</taxon>
        <taxon>Bacilli</taxon>
        <taxon>Lactobacillales</taxon>
        <taxon>Lactobacillaceae</taxon>
        <taxon>Levilactobacillus</taxon>
    </lineage>
</organism>
<gene>
    <name evidence="4" type="ORF">FD25_GL001662</name>
</gene>
<accession>A0A0R1LUY5</accession>
<evidence type="ECO:0000313" key="4">
    <source>
        <dbReference type="EMBL" id="KRK96737.1"/>
    </source>
</evidence>
<dbReference type="STRING" id="1423715.FD25_GL001662"/>
<dbReference type="PROSITE" id="PS51186">
    <property type="entry name" value="GNAT"/>
    <property type="match status" value="1"/>
</dbReference>
<reference evidence="4 5" key="1">
    <citation type="journal article" date="2015" name="Genome Announc.">
        <title>Expanding the biotechnology potential of lactobacilli through comparative genomics of 213 strains and associated genera.</title>
        <authorList>
            <person name="Sun Z."/>
            <person name="Harris H.M."/>
            <person name="McCann A."/>
            <person name="Guo C."/>
            <person name="Argimon S."/>
            <person name="Zhang W."/>
            <person name="Yang X."/>
            <person name="Jeffery I.B."/>
            <person name="Cooney J.C."/>
            <person name="Kagawa T.F."/>
            <person name="Liu W."/>
            <person name="Song Y."/>
            <person name="Salvetti E."/>
            <person name="Wrobel A."/>
            <person name="Rasinkangas P."/>
            <person name="Parkhill J."/>
            <person name="Rea M.C."/>
            <person name="O'Sullivan O."/>
            <person name="Ritari J."/>
            <person name="Douillard F.P."/>
            <person name="Paul Ross R."/>
            <person name="Yang R."/>
            <person name="Briner A.E."/>
            <person name="Felis G.E."/>
            <person name="de Vos W.M."/>
            <person name="Barrangou R."/>
            <person name="Klaenhammer T.R."/>
            <person name="Caufield P.W."/>
            <person name="Cui Y."/>
            <person name="Zhang H."/>
            <person name="O'Toole P.W."/>
        </authorList>
    </citation>
    <scope>NUCLEOTIDE SEQUENCE [LARGE SCALE GENOMIC DNA]</scope>
    <source>
        <strain evidence="4 5">DSM 19394</strain>
    </source>
</reference>